<evidence type="ECO:0000313" key="3">
    <source>
        <dbReference type="EMBL" id="CAE8726133.1"/>
    </source>
</evidence>
<dbReference type="PROSITE" id="PS50006">
    <property type="entry name" value="FHA_DOMAIN"/>
    <property type="match status" value="1"/>
</dbReference>
<accession>A0A813LEY7</accession>
<reference evidence="3" key="1">
    <citation type="submission" date="2021-02" db="EMBL/GenBank/DDBJ databases">
        <authorList>
            <person name="Dougan E. K."/>
            <person name="Rhodes N."/>
            <person name="Thang M."/>
            <person name="Chan C."/>
        </authorList>
    </citation>
    <scope>NUCLEOTIDE SEQUENCE</scope>
</reference>
<comment type="caution">
    <text evidence="3">The sequence shown here is derived from an EMBL/GenBank/DDBJ whole genome shotgun (WGS) entry which is preliminary data.</text>
</comment>
<dbReference type="Gene3D" id="2.60.200.20">
    <property type="match status" value="1"/>
</dbReference>
<dbReference type="EMBL" id="CAJNNW010035176">
    <property type="protein sequence ID" value="CAE8726133.1"/>
    <property type="molecule type" value="Genomic_DNA"/>
</dbReference>
<feature type="region of interest" description="Disordered" evidence="1">
    <location>
        <begin position="189"/>
        <end position="209"/>
    </location>
</feature>
<feature type="region of interest" description="Disordered" evidence="1">
    <location>
        <begin position="493"/>
        <end position="523"/>
    </location>
</feature>
<gene>
    <name evidence="3" type="ORF">PGLA2088_LOCUS44383</name>
</gene>
<name>A0A813LEY7_POLGL</name>
<dbReference type="InterPro" id="IPR008984">
    <property type="entry name" value="SMAD_FHA_dom_sf"/>
</dbReference>
<evidence type="ECO:0000313" key="4">
    <source>
        <dbReference type="Proteomes" id="UP000626109"/>
    </source>
</evidence>
<feature type="region of interest" description="Disordered" evidence="1">
    <location>
        <begin position="554"/>
        <end position="586"/>
    </location>
</feature>
<feature type="compositionally biased region" description="Acidic residues" evidence="1">
    <location>
        <begin position="511"/>
        <end position="523"/>
    </location>
</feature>
<protein>
    <recommendedName>
        <fullName evidence="2">FHA domain-containing protein</fullName>
    </recommendedName>
</protein>
<sequence length="985" mass="106017">MLCGIVAVELLSSSATGLLLLSSCMLPVRILVGLSLVDHRMVAIWNCCFLACTCYKVAQPGDVIPGTIQALPEVVVGVEILHGVFSCAIVFGVEGWFMEHVMAVFKSRSDMSETEASMRLVSVLSDAQARLGPDLEIQGHSASLVHLLHGHSDSGIPLEGRSLESYVAEVDLPRFQGFIKQARAGAAPNTSAYGEDEAPSGGASNWSAGPPASLPLRFQTTSGSQFAATLFNACIPSATGPTNFLLCLVTSACPGEQSSAEAVIEETTSEMTKFLSAQQLQVQGAVERAMEATSSSRSSSKEPPQEGVSRNSSKECQALEDAAAARSLSKESQALEDAAAAARSLSKESQALDDAAAAARSLSKESLVSAASAASSHSSRASSRSSSERLTVLKEPIPEMKSVNIMFNRSSPKLDIKEIRIEYHSDTVEGQERIPKLMDWIRPEHAEMFKEWMHCNFTEAYYGRTLDSPLHSLAINAPGQASGKVVVVDSSTLSFQDEEQKPRKSNSPQENTEEEESDDSSESLDFEMTLTMQGLSWLRGPSSAFEKAMRHTRRKASKEAQLVARSRSAFGQASPSGRPSPTGLPLTAIPETVVDRVRLRPLPDQAGFPLPSGGLEVKNDRQLLIGRHPGCHVHLEDMRVSTHHARIHSSGSSLAKGPLLVKVLGETLLVGGRWRTKNEEVEVRNGDRLAIPRHSKSGSRERQSLLAFEVIFEPQGAESRSESAAEAYLLPLRDQSVHELGPASPTIIFGPPPDFASFGDFLDSFSFGGDPHARLQRRGARCRLEQLGEEGCYVNELWLGPGQAQDLHHGDVIIFCPETGKFAASRGCFVFGQPGLGPARRDGKSKPAVPTPCRAVAGPDSLTMTVLETWGAASPPEEVPRLVEGDFSPSLVAAPQEPSDDFAESETLPLPGGEWCPFEAAAAVGGVDSEAPASVGTKRSFQETEECWQPPPFRRCLGSPGLGRVQSDDETESRDTAEWNLKLWQ</sequence>
<dbReference type="SUPFAM" id="SSF49879">
    <property type="entry name" value="SMAD/FHA domain"/>
    <property type="match status" value="2"/>
</dbReference>
<organism evidence="3 4">
    <name type="scientific">Polarella glacialis</name>
    <name type="common">Dinoflagellate</name>
    <dbReference type="NCBI Taxonomy" id="89957"/>
    <lineage>
        <taxon>Eukaryota</taxon>
        <taxon>Sar</taxon>
        <taxon>Alveolata</taxon>
        <taxon>Dinophyceae</taxon>
        <taxon>Suessiales</taxon>
        <taxon>Suessiaceae</taxon>
        <taxon>Polarella</taxon>
    </lineage>
</organism>
<dbReference type="CDD" id="cd00060">
    <property type="entry name" value="FHA"/>
    <property type="match status" value="1"/>
</dbReference>
<dbReference type="Pfam" id="PF00498">
    <property type="entry name" value="FHA"/>
    <property type="match status" value="2"/>
</dbReference>
<dbReference type="AlphaFoldDB" id="A0A813LEY7"/>
<feature type="region of interest" description="Disordered" evidence="1">
    <location>
        <begin position="286"/>
        <end position="315"/>
    </location>
</feature>
<feature type="domain" description="FHA" evidence="2">
    <location>
        <begin position="623"/>
        <end position="648"/>
    </location>
</feature>
<evidence type="ECO:0000256" key="1">
    <source>
        <dbReference type="SAM" id="MobiDB-lite"/>
    </source>
</evidence>
<dbReference type="Proteomes" id="UP000626109">
    <property type="component" value="Unassembled WGS sequence"/>
</dbReference>
<feature type="compositionally biased region" description="Polar residues" evidence="1">
    <location>
        <begin position="569"/>
        <end position="579"/>
    </location>
</feature>
<evidence type="ECO:0000259" key="2">
    <source>
        <dbReference type="PROSITE" id="PS50006"/>
    </source>
</evidence>
<feature type="region of interest" description="Disordered" evidence="1">
    <location>
        <begin position="950"/>
        <end position="985"/>
    </location>
</feature>
<dbReference type="InterPro" id="IPR000253">
    <property type="entry name" value="FHA_dom"/>
</dbReference>
<proteinExistence type="predicted"/>